<dbReference type="RefSeq" id="XP_060427862.1">
    <property type="nucleotide sequence ID" value="XM_060581068.1"/>
</dbReference>
<feature type="region of interest" description="Disordered" evidence="1">
    <location>
        <begin position="23"/>
        <end position="47"/>
    </location>
</feature>
<evidence type="ECO:0000256" key="1">
    <source>
        <dbReference type="SAM" id="MobiDB-lite"/>
    </source>
</evidence>
<reference evidence="2" key="1">
    <citation type="submission" date="2021-06" db="EMBL/GenBank/DDBJ databases">
        <title>Comparative genomics, transcriptomics and evolutionary studies reveal genomic signatures of adaptation to plant cell wall in hemibiotrophic fungi.</title>
        <authorList>
            <consortium name="DOE Joint Genome Institute"/>
            <person name="Baroncelli R."/>
            <person name="Diaz J.F."/>
            <person name="Benocci T."/>
            <person name="Peng M."/>
            <person name="Battaglia E."/>
            <person name="Haridas S."/>
            <person name="Andreopoulos W."/>
            <person name="Labutti K."/>
            <person name="Pangilinan J."/>
            <person name="Floch G.L."/>
            <person name="Makela M.R."/>
            <person name="Henrissat B."/>
            <person name="Grigoriev I.V."/>
            <person name="Crouch J.A."/>
            <person name="De Vries R.P."/>
            <person name="Sukno S.A."/>
            <person name="Thon M.R."/>
        </authorList>
    </citation>
    <scope>NUCLEOTIDE SEQUENCE</scope>
    <source>
        <strain evidence="2">CBS 193.32</strain>
    </source>
</reference>
<proteinExistence type="predicted"/>
<dbReference type="EMBL" id="JAHMHR010000028">
    <property type="protein sequence ID" value="KAK1673859.1"/>
    <property type="molecule type" value="Genomic_DNA"/>
</dbReference>
<accession>A0AAJ0AIH7</accession>
<organism evidence="2 3">
    <name type="scientific">Colletotrichum godetiae</name>
    <dbReference type="NCBI Taxonomy" id="1209918"/>
    <lineage>
        <taxon>Eukaryota</taxon>
        <taxon>Fungi</taxon>
        <taxon>Dikarya</taxon>
        <taxon>Ascomycota</taxon>
        <taxon>Pezizomycotina</taxon>
        <taxon>Sordariomycetes</taxon>
        <taxon>Hypocreomycetidae</taxon>
        <taxon>Glomerellales</taxon>
        <taxon>Glomerellaceae</taxon>
        <taxon>Colletotrichum</taxon>
        <taxon>Colletotrichum acutatum species complex</taxon>
    </lineage>
</organism>
<feature type="compositionally biased region" description="Polar residues" evidence="1">
    <location>
        <begin position="24"/>
        <end position="44"/>
    </location>
</feature>
<comment type="caution">
    <text evidence="2">The sequence shown here is derived from an EMBL/GenBank/DDBJ whole genome shotgun (WGS) entry which is preliminary data.</text>
</comment>
<name>A0AAJ0AIH7_9PEZI</name>
<dbReference type="AlphaFoldDB" id="A0AAJ0AIH7"/>
<dbReference type="Proteomes" id="UP001224890">
    <property type="component" value="Unassembled WGS sequence"/>
</dbReference>
<keyword evidence="3" id="KW-1185">Reference proteome</keyword>
<gene>
    <name evidence="2" type="ORF">BDP55DRAFT_769683</name>
</gene>
<dbReference type="GeneID" id="85465594"/>
<protein>
    <submittedName>
        <fullName evidence="2">Uncharacterized protein</fullName>
    </submittedName>
</protein>
<evidence type="ECO:0000313" key="3">
    <source>
        <dbReference type="Proteomes" id="UP001224890"/>
    </source>
</evidence>
<sequence>MVAQTVDNRLRKIRSSLSLWHAGSSKTTSGWDKSKGPSTGIGNQRSRRLLNYPPATARAPVVRETLRTQTRDIVPFSAIRPEWSGLLIHLLSIVGAIGFCRLVGPPGRIGFVAVLSFGPRSKIPPCGRTTC</sequence>
<evidence type="ECO:0000313" key="2">
    <source>
        <dbReference type="EMBL" id="KAK1673859.1"/>
    </source>
</evidence>